<dbReference type="RefSeq" id="XP_060302802.1">
    <property type="nucleotide sequence ID" value="XM_060435098.1"/>
</dbReference>
<reference evidence="1" key="1">
    <citation type="submission" date="2023-06" db="EMBL/GenBank/DDBJ databases">
        <title>Genome-scale phylogeny and comparative genomics of the fungal order Sordariales.</title>
        <authorList>
            <consortium name="Lawrence Berkeley National Laboratory"/>
            <person name="Hensen N."/>
            <person name="Bonometti L."/>
            <person name="Westerberg I."/>
            <person name="Brannstrom I.O."/>
            <person name="Guillou S."/>
            <person name="Cros-Aarteil S."/>
            <person name="Calhoun S."/>
            <person name="Haridas S."/>
            <person name="Kuo A."/>
            <person name="Mondo S."/>
            <person name="Pangilinan J."/>
            <person name="Riley R."/>
            <person name="LaButti K."/>
            <person name="Andreopoulos B."/>
            <person name="Lipzen A."/>
            <person name="Chen C."/>
            <person name="Yanf M."/>
            <person name="Daum C."/>
            <person name="Ng V."/>
            <person name="Clum A."/>
            <person name="Steindorff A."/>
            <person name="Ohm R."/>
            <person name="Martin F."/>
            <person name="Silar P."/>
            <person name="Natvig D."/>
            <person name="Lalanne C."/>
            <person name="Gautier V."/>
            <person name="Ament-velasquez S.L."/>
            <person name="Kruys A."/>
            <person name="Hutchinson M.I."/>
            <person name="Powell A.J."/>
            <person name="Barry K."/>
            <person name="Miller A.N."/>
            <person name="Grigoriev I.V."/>
            <person name="Debuchy R."/>
            <person name="Gladieux P."/>
            <person name="Thoren M.H."/>
            <person name="Johannesson H."/>
        </authorList>
    </citation>
    <scope>NUCLEOTIDE SEQUENCE</scope>
    <source>
        <strain evidence="1">SMH2392-1A</strain>
    </source>
</reference>
<accession>A0AA40EBI1</accession>
<sequence>MNMTFLRAPALLLPGAVIAAMYIHTYRPRYIQSICTALVYHAVSTCTAKRKEEAGLCEWCVLFLTWCGWGYLFQQNWK</sequence>
<keyword evidence="2" id="KW-1185">Reference proteome</keyword>
<organism evidence="1 2">
    <name type="scientific">Lasiosphaeria miniovina</name>
    <dbReference type="NCBI Taxonomy" id="1954250"/>
    <lineage>
        <taxon>Eukaryota</taxon>
        <taxon>Fungi</taxon>
        <taxon>Dikarya</taxon>
        <taxon>Ascomycota</taxon>
        <taxon>Pezizomycotina</taxon>
        <taxon>Sordariomycetes</taxon>
        <taxon>Sordariomycetidae</taxon>
        <taxon>Sordariales</taxon>
        <taxon>Lasiosphaeriaceae</taxon>
        <taxon>Lasiosphaeria</taxon>
    </lineage>
</organism>
<comment type="caution">
    <text evidence="1">The sequence shown here is derived from an EMBL/GenBank/DDBJ whole genome shotgun (WGS) entry which is preliminary data.</text>
</comment>
<protein>
    <submittedName>
        <fullName evidence="1">Uncharacterized protein</fullName>
    </submittedName>
</protein>
<name>A0AA40EBI1_9PEZI</name>
<evidence type="ECO:0000313" key="1">
    <source>
        <dbReference type="EMBL" id="KAK0733925.1"/>
    </source>
</evidence>
<dbReference type="Proteomes" id="UP001172101">
    <property type="component" value="Unassembled WGS sequence"/>
</dbReference>
<dbReference type="EMBL" id="JAUIRO010000001">
    <property type="protein sequence ID" value="KAK0733925.1"/>
    <property type="molecule type" value="Genomic_DNA"/>
</dbReference>
<gene>
    <name evidence="1" type="ORF">B0T26DRAFT_44996</name>
</gene>
<dbReference type="AlphaFoldDB" id="A0AA40EBI1"/>
<evidence type="ECO:0000313" key="2">
    <source>
        <dbReference type="Proteomes" id="UP001172101"/>
    </source>
</evidence>
<dbReference type="GeneID" id="85318368"/>
<proteinExistence type="predicted"/>